<dbReference type="EMBL" id="JAVQLW010000005">
    <property type="protein sequence ID" value="MDS9470056.1"/>
    <property type="molecule type" value="Genomic_DNA"/>
</dbReference>
<comment type="caution">
    <text evidence="1">The sequence shown here is derived from an EMBL/GenBank/DDBJ whole genome shotgun (WGS) entry which is preliminary data.</text>
</comment>
<accession>A0ABU2HYD7</accession>
<protein>
    <submittedName>
        <fullName evidence="1">Uncharacterized protein</fullName>
    </submittedName>
</protein>
<name>A0ABU2HYD7_9RHOB</name>
<keyword evidence="2" id="KW-1185">Reference proteome</keyword>
<organism evidence="1 2">
    <name type="scientific">Paracoccus aurantius</name>
    <dbReference type="NCBI Taxonomy" id="3073814"/>
    <lineage>
        <taxon>Bacteria</taxon>
        <taxon>Pseudomonadati</taxon>
        <taxon>Pseudomonadota</taxon>
        <taxon>Alphaproteobacteria</taxon>
        <taxon>Rhodobacterales</taxon>
        <taxon>Paracoccaceae</taxon>
        <taxon>Paracoccus</taxon>
    </lineage>
</organism>
<dbReference type="RefSeq" id="WP_311162854.1">
    <property type="nucleotide sequence ID" value="NZ_JAVQLW010000005.1"/>
</dbReference>
<evidence type="ECO:0000313" key="2">
    <source>
        <dbReference type="Proteomes" id="UP001269144"/>
    </source>
</evidence>
<reference evidence="2" key="1">
    <citation type="submission" date="2023-07" db="EMBL/GenBank/DDBJ databases">
        <title>Paracoccus sp. MBLB3053 whole genome sequence.</title>
        <authorList>
            <person name="Hwang C.Y."/>
            <person name="Cho E.-S."/>
            <person name="Seo M.-J."/>
        </authorList>
    </citation>
    <scope>NUCLEOTIDE SEQUENCE [LARGE SCALE GENOMIC DNA]</scope>
    <source>
        <strain evidence="2">MBLB3053</strain>
    </source>
</reference>
<proteinExistence type="predicted"/>
<sequence>MRTARSLKTIGSGSRIAVFSAQAINFAEKLWFGPASVILSRNNPAPNKVSPNRSLHQGKRQVGIDGMSRLEGIIHFCARLSFRAIGISSFPIFADQRLRGKTVLDSLQGIGPRALRVRLMTIQIP</sequence>
<gene>
    <name evidence="1" type="ORF">RGQ15_21115</name>
</gene>
<evidence type="ECO:0000313" key="1">
    <source>
        <dbReference type="EMBL" id="MDS9470056.1"/>
    </source>
</evidence>
<dbReference type="Proteomes" id="UP001269144">
    <property type="component" value="Unassembled WGS sequence"/>
</dbReference>